<evidence type="ECO:0000256" key="7">
    <source>
        <dbReference type="ARBA" id="ARBA00047550"/>
    </source>
</evidence>
<accession>A0A7J4GTU5</accession>
<dbReference type="NCBIfam" id="TIGR00227">
    <property type="entry name" value="ribD_Cterm"/>
    <property type="match status" value="1"/>
</dbReference>
<dbReference type="AlphaFoldDB" id="A0A7J4GTU5"/>
<comment type="similarity">
    <text evidence="2">Belongs to the HTP reductase family.</text>
</comment>
<evidence type="ECO:0000256" key="6">
    <source>
        <dbReference type="ARBA" id="ARBA00023002"/>
    </source>
</evidence>
<comment type="catalytic activity">
    <reaction evidence="8">
        <text>2,5-diamino-6-(1-D-ribitylamino)pyrimidin-4(3H)-one 5'-phosphate + NADP(+) = 2,5-diamino-6-(1-D-ribosylamino)pyrimidin-4(3H)-one 5'-phosphate + NADPH + H(+)</text>
        <dbReference type="Rhea" id="RHEA:27278"/>
        <dbReference type="ChEBI" id="CHEBI:15378"/>
        <dbReference type="ChEBI" id="CHEBI:57783"/>
        <dbReference type="ChEBI" id="CHEBI:58349"/>
        <dbReference type="ChEBI" id="CHEBI:58890"/>
        <dbReference type="ChEBI" id="CHEBI:59545"/>
        <dbReference type="EC" id="1.1.1.302"/>
    </reaction>
</comment>
<keyword evidence="6 11" id="KW-0560">Oxidoreductase</keyword>
<dbReference type="PANTHER" id="PTHR38011">
    <property type="entry name" value="DIHYDROFOLATE REDUCTASE FAMILY PROTEIN (AFU_ORTHOLOGUE AFUA_8G06820)"/>
    <property type="match status" value="1"/>
</dbReference>
<evidence type="ECO:0000256" key="9">
    <source>
        <dbReference type="NCBIfam" id="TIGR01508"/>
    </source>
</evidence>
<evidence type="ECO:0000256" key="3">
    <source>
        <dbReference type="ARBA" id="ARBA00011738"/>
    </source>
</evidence>
<evidence type="ECO:0000256" key="2">
    <source>
        <dbReference type="ARBA" id="ARBA00009723"/>
    </source>
</evidence>
<comment type="catalytic activity">
    <reaction evidence="7">
        <text>2,5-diamino-6-(1-D-ribitylamino)pyrimidin-4(3H)-one 5'-phosphate + NAD(+) = 2,5-diamino-6-(1-D-ribosylamino)pyrimidin-4(3H)-one 5'-phosphate + NADH + H(+)</text>
        <dbReference type="Rhea" id="RHEA:27274"/>
        <dbReference type="ChEBI" id="CHEBI:15378"/>
        <dbReference type="ChEBI" id="CHEBI:57540"/>
        <dbReference type="ChEBI" id="CHEBI:57945"/>
        <dbReference type="ChEBI" id="CHEBI:58890"/>
        <dbReference type="ChEBI" id="CHEBI:59545"/>
        <dbReference type="EC" id="1.1.1.302"/>
    </reaction>
</comment>
<evidence type="ECO:0000256" key="8">
    <source>
        <dbReference type="ARBA" id="ARBA00049020"/>
    </source>
</evidence>
<proteinExistence type="inferred from homology"/>
<dbReference type="InterPro" id="IPR011549">
    <property type="entry name" value="RibD_C"/>
</dbReference>
<dbReference type="EMBL" id="DUCX01000014">
    <property type="protein sequence ID" value="HIF36950.1"/>
    <property type="molecule type" value="Genomic_DNA"/>
</dbReference>
<dbReference type="SUPFAM" id="SSF53597">
    <property type="entry name" value="Dihydrofolate reductase-like"/>
    <property type="match status" value="1"/>
</dbReference>
<dbReference type="EC" id="1.1.1.302" evidence="9"/>
<dbReference type="InterPro" id="IPR006401">
    <property type="entry name" value="Rib_reduct_arc"/>
</dbReference>
<evidence type="ECO:0000259" key="10">
    <source>
        <dbReference type="Pfam" id="PF01872"/>
    </source>
</evidence>
<protein>
    <recommendedName>
        <fullName evidence="9">2,5-diamino-6-(ribosylamino)-4(3H)-pyrimidinone 5'-phosphate reductase</fullName>
        <ecNumber evidence="9">1.1.1.302</ecNumber>
    </recommendedName>
</protein>
<keyword evidence="4" id="KW-0686">Riboflavin biosynthesis</keyword>
<sequence>MNPEIILNCAASADGKIALANRRKLNLSNEEDFKRVHSLRSDCDAIIVGIETILEDNPSLTINTKYASGKEPIRIVLDTNCRTPKDAKVLDGKNKTIIAIGNKTEEKKLPNAELLRCGNKEINLEKLIGKMSERGIQKIMVEGGETVIWSFLKNNLFDELNIFVSNVIIGGSNTPTIAGGEGFIDDSELLELKLDNIEKMGNGFLVKYTKSNN</sequence>
<keyword evidence="5" id="KW-0521">NADP</keyword>
<dbReference type="GO" id="GO:0009231">
    <property type="term" value="P:riboflavin biosynthetic process"/>
    <property type="evidence" value="ECO:0007669"/>
    <property type="project" value="UniProtKB-UniPathway"/>
</dbReference>
<name>A0A7J4GTU5_9ARCH</name>
<dbReference type="UniPathway" id="UPA00275"/>
<evidence type="ECO:0000313" key="11">
    <source>
        <dbReference type="EMBL" id="HIF36950.1"/>
    </source>
</evidence>
<dbReference type="PANTHER" id="PTHR38011:SF7">
    <property type="entry name" value="2,5-DIAMINO-6-RIBOSYLAMINO-4(3H)-PYRIMIDINONE 5'-PHOSPHATE REDUCTASE"/>
    <property type="match status" value="1"/>
</dbReference>
<dbReference type="NCBIfam" id="TIGR01508">
    <property type="entry name" value="rib_reduct_arch"/>
    <property type="match status" value="1"/>
</dbReference>
<comment type="pathway">
    <text evidence="1">Cofactor biosynthesis; riboflavin biosynthesis.</text>
</comment>
<evidence type="ECO:0000256" key="5">
    <source>
        <dbReference type="ARBA" id="ARBA00022857"/>
    </source>
</evidence>
<evidence type="ECO:0000256" key="4">
    <source>
        <dbReference type="ARBA" id="ARBA00022619"/>
    </source>
</evidence>
<evidence type="ECO:0000256" key="1">
    <source>
        <dbReference type="ARBA" id="ARBA00005104"/>
    </source>
</evidence>
<dbReference type="InterPro" id="IPR050765">
    <property type="entry name" value="Riboflavin_Biosynth_HTPR"/>
</dbReference>
<dbReference type="GO" id="GO:0008703">
    <property type="term" value="F:5-amino-6-(5-phosphoribosylamino)uracil reductase activity"/>
    <property type="evidence" value="ECO:0007669"/>
    <property type="project" value="InterPro"/>
</dbReference>
<feature type="domain" description="Bacterial bifunctional deaminase-reductase C-terminal" evidence="10">
    <location>
        <begin position="3"/>
        <end position="205"/>
    </location>
</feature>
<dbReference type="InterPro" id="IPR024072">
    <property type="entry name" value="DHFR-like_dom_sf"/>
</dbReference>
<dbReference type="InterPro" id="IPR002734">
    <property type="entry name" value="RibDG_C"/>
</dbReference>
<dbReference type="Proteomes" id="UP000585802">
    <property type="component" value="Unassembled WGS sequence"/>
</dbReference>
<dbReference type="Pfam" id="PF01872">
    <property type="entry name" value="RibD_C"/>
    <property type="match status" value="1"/>
</dbReference>
<organism evidence="11 12">
    <name type="scientific">Marine Group III euryarchaeote</name>
    <dbReference type="NCBI Taxonomy" id="2173149"/>
    <lineage>
        <taxon>Archaea</taxon>
        <taxon>Methanobacteriati</taxon>
        <taxon>Thermoplasmatota</taxon>
        <taxon>Thermoplasmata</taxon>
        <taxon>Candidatus Thermoprofundales</taxon>
    </lineage>
</organism>
<dbReference type="GO" id="GO:0050661">
    <property type="term" value="F:NADP binding"/>
    <property type="evidence" value="ECO:0007669"/>
    <property type="project" value="InterPro"/>
</dbReference>
<reference evidence="12" key="1">
    <citation type="journal article" date="2019" name="bioRxiv">
        <title>Genome diversification in globally distributed novel marine Proteobacteria is linked to environmental adaptation.</title>
        <authorList>
            <person name="Zhou Z."/>
            <person name="Tran P.Q."/>
            <person name="Kieft K."/>
            <person name="Anantharaman K."/>
        </authorList>
    </citation>
    <scope>NUCLEOTIDE SEQUENCE [LARGE SCALE GENOMIC DNA]</scope>
</reference>
<comment type="subunit">
    <text evidence="3">Homodimer.</text>
</comment>
<comment type="caution">
    <text evidence="11">The sequence shown here is derived from an EMBL/GenBank/DDBJ whole genome shotgun (WGS) entry which is preliminary data.</text>
</comment>
<evidence type="ECO:0000313" key="12">
    <source>
        <dbReference type="Proteomes" id="UP000585802"/>
    </source>
</evidence>
<gene>
    <name evidence="11" type="ORF">EYQ70_00790</name>
</gene>
<dbReference type="Gene3D" id="3.40.430.10">
    <property type="entry name" value="Dihydrofolate Reductase, subunit A"/>
    <property type="match status" value="1"/>
</dbReference>